<dbReference type="EMBL" id="VCGU01000009">
    <property type="protein sequence ID" value="TRY70340.1"/>
    <property type="molecule type" value="Genomic_DNA"/>
</dbReference>
<dbReference type="SMART" id="SM00220">
    <property type="entry name" value="S_TKc"/>
    <property type="match status" value="1"/>
</dbReference>
<dbReference type="OMA" id="LEMRYYL"/>
<dbReference type="Gene3D" id="1.10.510.10">
    <property type="entry name" value="Transferase(Phosphotransferase) domain 1"/>
    <property type="match status" value="1"/>
</dbReference>
<dbReference type="Proteomes" id="UP000318571">
    <property type="component" value="Chromosome 9"/>
</dbReference>
<evidence type="ECO:0000256" key="13">
    <source>
        <dbReference type="RuleBase" id="RU000304"/>
    </source>
</evidence>
<proteinExistence type="inferred from homology"/>
<feature type="region of interest" description="Disordered" evidence="14">
    <location>
        <begin position="23"/>
        <end position="47"/>
    </location>
</feature>
<evidence type="ECO:0000259" key="15">
    <source>
        <dbReference type="PROSITE" id="PS50011"/>
    </source>
</evidence>
<feature type="domain" description="Protein kinase" evidence="15">
    <location>
        <begin position="67"/>
        <end position="317"/>
    </location>
</feature>
<evidence type="ECO:0000256" key="2">
    <source>
        <dbReference type="ARBA" id="ARBA00012513"/>
    </source>
</evidence>
<evidence type="ECO:0000256" key="5">
    <source>
        <dbReference type="ARBA" id="ARBA00022679"/>
    </source>
</evidence>
<keyword evidence="6 12" id="KW-0547">Nucleotide-binding</keyword>
<dbReference type="PROSITE" id="PS00107">
    <property type="entry name" value="PROTEIN_KINASE_ATP"/>
    <property type="match status" value="1"/>
</dbReference>
<keyword evidence="5" id="KW-0808">Transferase</keyword>
<dbReference type="AlphaFoldDB" id="A0A553NY41"/>
<evidence type="ECO:0000256" key="9">
    <source>
        <dbReference type="ARBA" id="ARBA00023200"/>
    </source>
</evidence>
<dbReference type="Gene3D" id="3.30.200.20">
    <property type="entry name" value="Phosphorylase Kinase, domain 1"/>
    <property type="match status" value="1"/>
</dbReference>
<evidence type="ECO:0000256" key="12">
    <source>
        <dbReference type="PROSITE-ProRule" id="PRU10141"/>
    </source>
</evidence>
<dbReference type="PROSITE" id="PS00108">
    <property type="entry name" value="PROTEIN_KINASE_ST"/>
    <property type="match status" value="1"/>
</dbReference>
<dbReference type="GO" id="GO:0043066">
    <property type="term" value="P:negative regulation of apoptotic process"/>
    <property type="evidence" value="ECO:0007669"/>
    <property type="project" value="TreeGrafter"/>
</dbReference>
<dbReference type="GO" id="GO:0005737">
    <property type="term" value="C:cytoplasm"/>
    <property type="evidence" value="ECO:0007669"/>
    <property type="project" value="TreeGrafter"/>
</dbReference>
<dbReference type="GO" id="GO:0005524">
    <property type="term" value="F:ATP binding"/>
    <property type="evidence" value="ECO:0007669"/>
    <property type="project" value="UniProtKB-UniRule"/>
</dbReference>
<protein>
    <recommendedName>
        <fullName evidence="3">Serine/threonine-protein kinase 1</fullName>
        <ecNumber evidence="2">2.7.11.1</ecNumber>
    </recommendedName>
</protein>
<evidence type="ECO:0000313" key="17">
    <source>
        <dbReference type="Proteomes" id="UP000318571"/>
    </source>
</evidence>
<feature type="binding site" evidence="12">
    <location>
        <position position="96"/>
    </location>
    <ligand>
        <name>ATP</name>
        <dbReference type="ChEBI" id="CHEBI:30616"/>
    </ligand>
</feature>
<evidence type="ECO:0000256" key="11">
    <source>
        <dbReference type="ARBA" id="ARBA00048679"/>
    </source>
</evidence>
<keyword evidence="9" id="KW-1035">Host cytoplasm</keyword>
<dbReference type="Pfam" id="PF00069">
    <property type="entry name" value="Pkinase"/>
    <property type="match status" value="1"/>
</dbReference>
<evidence type="ECO:0000256" key="14">
    <source>
        <dbReference type="SAM" id="MobiDB-lite"/>
    </source>
</evidence>
<comment type="caution">
    <text evidence="16">The sequence shown here is derived from an EMBL/GenBank/DDBJ whole genome shotgun (WGS) entry which is preliminary data.</text>
</comment>
<evidence type="ECO:0000256" key="8">
    <source>
        <dbReference type="ARBA" id="ARBA00022840"/>
    </source>
</evidence>
<dbReference type="OrthoDB" id="193931at2759"/>
<sequence length="351" mass="39263">MEQSTGEFLNYHTSDLILEHRSNVSNTTSNGGDSESHPESNYPHKGLAPSEGDLAQCTCQSKFLQDYHMGNVIGGGGFGMVYAGIRTRDGLPVAIKEVDKSRVLTWSQKGSKVVPLEISLLQEVEDLPGVISLLNVYECSQIYILVMERPEPCQDLFDFISNEGSLSESLAQNFFHQIVDILRSCHRRGVFHGDVKDENIIVDLRSLKLKLIDFGSGQWLQNTPYKTFGGTSVYAPPEWILHGQYRADSATVWSLGVLLYDMVFGNIPFDSDQKICRGQITFPKTISSELQDLIRRTLHLVPSCRISFEELQLHPWMNQTRMKSPGTDLRVEFPSSLDSTCSERSAGFGSC</sequence>
<dbReference type="GO" id="GO:0030430">
    <property type="term" value="C:host cell cytoplasm"/>
    <property type="evidence" value="ECO:0007669"/>
    <property type="project" value="UniProtKB-SubCell"/>
</dbReference>
<dbReference type="InterPro" id="IPR000719">
    <property type="entry name" value="Prot_kinase_dom"/>
</dbReference>
<dbReference type="SUPFAM" id="SSF56112">
    <property type="entry name" value="Protein kinase-like (PK-like)"/>
    <property type="match status" value="1"/>
</dbReference>
<gene>
    <name evidence="16" type="ORF">TCAL_02433</name>
</gene>
<comment type="catalytic activity">
    <reaction evidence="10">
        <text>L-threonyl-[protein] + ATP = O-phospho-L-threonyl-[protein] + ADP + H(+)</text>
        <dbReference type="Rhea" id="RHEA:46608"/>
        <dbReference type="Rhea" id="RHEA-COMP:11060"/>
        <dbReference type="Rhea" id="RHEA-COMP:11605"/>
        <dbReference type="ChEBI" id="CHEBI:15378"/>
        <dbReference type="ChEBI" id="CHEBI:30013"/>
        <dbReference type="ChEBI" id="CHEBI:30616"/>
        <dbReference type="ChEBI" id="CHEBI:61977"/>
        <dbReference type="ChEBI" id="CHEBI:456216"/>
        <dbReference type="EC" id="2.7.11.1"/>
    </reaction>
</comment>
<reference evidence="16 17" key="1">
    <citation type="journal article" date="2018" name="Nat. Ecol. Evol.">
        <title>Genomic signatures of mitonuclear coevolution across populations of Tigriopus californicus.</title>
        <authorList>
            <person name="Barreto F.S."/>
            <person name="Watson E.T."/>
            <person name="Lima T.G."/>
            <person name="Willett C.S."/>
            <person name="Edmands S."/>
            <person name="Li W."/>
            <person name="Burton R.S."/>
        </authorList>
    </citation>
    <scope>NUCLEOTIDE SEQUENCE [LARGE SCALE GENOMIC DNA]</scope>
    <source>
        <strain evidence="16 17">San Diego</strain>
    </source>
</reference>
<dbReference type="GO" id="GO:0004674">
    <property type="term" value="F:protein serine/threonine kinase activity"/>
    <property type="evidence" value="ECO:0007669"/>
    <property type="project" value="UniProtKB-KW"/>
</dbReference>
<evidence type="ECO:0000256" key="4">
    <source>
        <dbReference type="ARBA" id="ARBA00022527"/>
    </source>
</evidence>
<evidence type="ECO:0000256" key="1">
    <source>
        <dbReference type="ARBA" id="ARBA00004192"/>
    </source>
</evidence>
<dbReference type="InterPro" id="IPR051138">
    <property type="entry name" value="PIM_Ser/Thr_kinase"/>
</dbReference>
<evidence type="ECO:0000256" key="7">
    <source>
        <dbReference type="ARBA" id="ARBA00022777"/>
    </source>
</evidence>
<comment type="catalytic activity">
    <reaction evidence="11">
        <text>L-seryl-[protein] + ATP = O-phospho-L-seryl-[protein] + ADP + H(+)</text>
        <dbReference type="Rhea" id="RHEA:17989"/>
        <dbReference type="Rhea" id="RHEA-COMP:9863"/>
        <dbReference type="Rhea" id="RHEA-COMP:11604"/>
        <dbReference type="ChEBI" id="CHEBI:15378"/>
        <dbReference type="ChEBI" id="CHEBI:29999"/>
        <dbReference type="ChEBI" id="CHEBI:30616"/>
        <dbReference type="ChEBI" id="CHEBI:83421"/>
        <dbReference type="ChEBI" id="CHEBI:456216"/>
        <dbReference type="EC" id="2.7.11.1"/>
    </reaction>
</comment>
<name>A0A553NY41_TIGCA</name>
<keyword evidence="8 12" id="KW-0067">ATP-binding</keyword>
<evidence type="ECO:0000256" key="3">
    <source>
        <dbReference type="ARBA" id="ARBA00016885"/>
    </source>
</evidence>
<accession>A0A553NY41</accession>
<dbReference type="FunFam" id="1.10.510.10:FF:000571">
    <property type="entry name" value="Maternal embryonic leucine zipper kinase"/>
    <property type="match status" value="1"/>
</dbReference>
<dbReference type="InterPro" id="IPR011009">
    <property type="entry name" value="Kinase-like_dom_sf"/>
</dbReference>
<dbReference type="STRING" id="6832.A0A553NY41"/>
<keyword evidence="4 13" id="KW-0723">Serine/threonine-protein kinase</keyword>
<feature type="compositionally biased region" description="Polar residues" evidence="14">
    <location>
        <begin position="23"/>
        <end position="33"/>
    </location>
</feature>
<evidence type="ECO:0000256" key="10">
    <source>
        <dbReference type="ARBA" id="ARBA00047899"/>
    </source>
</evidence>
<dbReference type="InterPro" id="IPR008271">
    <property type="entry name" value="Ser/Thr_kinase_AS"/>
</dbReference>
<evidence type="ECO:0000313" key="16">
    <source>
        <dbReference type="EMBL" id="TRY70340.1"/>
    </source>
</evidence>
<comment type="subcellular location">
    <subcellularLocation>
        <location evidence="1">Host cytoplasm</location>
    </subcellularLocation>
</comment>
<evidence type="ECO:0000256" key="6">
    <source>
        <dbReference type="ARBA" id="ARBA00022741"/>
    </source>
</evidence>
<dbReference type="GO" id="GO:0007346">
    <property type="term" value="P:regulation of mitotic cell cycle"/>
    <property type="evidence" value="ECO:0007669"/>
    <property type="project" value="TreeGrafter"/>
</dbReference>
<keyword evidence="17" id="KW-1185">Reference proteome</keyword>
<dbReference type="EC" id="2.7.11.1" evidence="2"/>
<keyword evidence="7" id="KW-0418">Kinase</keyword>
<dbReference type="PANTHER" id="PTHR22984:SF25">
    <property type="entry name" value="PROTEIN KINASE DOMAIN-CONTAINING PROTEIN"/>
    <property type="match status" value="1"/>
</dbReference>
<comment type="similarity">
    <text evidence="13">Belongs to the protein kinase superfamily.</text>
</comment>
<dbReference type="InterPro" id="IPR017441">
    <property type="entry name" value="Protein_kinase_ATP_BS"/>
</dbReference>
<organism evidence="16 17">
    <name type="scientific">Tigriopus californicus</name>
    <name type="common">Marine copepod</name>
    <dbReference type="NCBI Taxonomy" id="6832"/>
    <lineage>
        <taxon>Eukaryota</taxon>
        <taxon>Metazoa</taxon>
        <taxon>Ecdysozoa</taxon>
        <taxon>Arthropoda</taxon>
        <taxon>Crustacea</taxon>
        <taxon>Multicrustacea</taxon>
        <taxon>Hexanauplia</taxon>
        <taxon>Copepoda</taxon>
        <taxon>Harpacticoida</taxon>
        <taxon>Harpacticidae</taxon>
        <taxon>Tigriopus</taxon>
    </lineage>
</organism>
<dbReference type="PROSITE" id="PS50011">
    <property type="entry name" value="PROTEIN_KINASE_DOM"/>
    <property type="match status" value="1"/>
</dbReference>
<dbReference type="PANTHER" id="PTHR22984">
    <property type="entry name" value="SERINE/THREONINE-PROTEIN KINASE PIM"/>
    <property type="match status" value="1"/>
</dbReference>